<evidence type="ECO:0000256" key="3">
    <source>
        <dbReference type="ARBA" id="ARBA00022833"/>
    </source>
</evidence>
<dbReference type="Pfam" id="PF04434">
    <property type="entry name" value="SWIM"/>
    <property type="match status" value="1"/>
</dbReference>
<feature type="region of interest" description="Disordered" evidence="5">
    <location>
        <begin position="458"/>
        <end position="501"/>
    </location>
</feature>
<evidence type="ECO:0000256" key="1">
    <source>
        <dbReference type="ARBA" id="ARBA00022723"/>
    </source>
</evidence>
<evidence type="ECO:0000256" key="4">
    <source>
        <dbReference type="PROSITE-ProRule" id="PRU00325"/>
    </source>
</evidence>
<dbReference type="EMBL" id="SDAM02001569">
    <property type="protein sequence ID" value="KAH6822145.1"/>
    <property type="molecule type" value="Genomic_DNA"/>
</dbReference>
<dbReference type="SMART" id="SM00575">
    <property type="entry name" value="ZnF_PMZ"/>
    <property type="match status" value="1"/>
</dbReference>
<evidence type="ECO:0000256" key="2">
    <source>
        <dbReference type="ARBA" id="ARBA00022771"/>
    </source>
</evidence>
<dbReference type="PANTHER" id="PTHR31973">
    <property type="entry name" value="POLYPROTEIN, PUTATIVE-RELATED"/>
    <property type="match status" value="1"/>
</dbReference>
<gene>
    <name evidence="7" type="ORF">C2S53_002020</name>
</gene>
<protein>
    <recommendedName>
        <fullName evidence="6">SWIM-type domain-containing protein</fullName>
    </recommendedName>
</protein>
<comment type="caution">
    <text evidence="7">The sequence shown here is derived from an EMBL/GenBank/DDBJ whole genome shotgun (WGS) entry which is preliminary data.</text>
</comment>
<reference evidence="7 8" key="1">
    <citation type="journal article" date="2021" name="Nat. Commun.">
        <title>Incipient diploidization of the medicinal plant Perilla within 10,000 years.</title>
        <authorList>
            <person name="Zhang Y."/>
            <person name="Shen Q."/>
            <person name="Leng L."/>
            <person name="Zhang D."/>
            <person name="Chen S."/>
            <person name="Shi Y."/>
            <person name="Ning Z."/>
            <person name="Chen S."/>
        </authorList>
    </citation>
    <scope>NUCLEOTIDE SEQUENCE [LARGE SCALE GENOMIC DNA]</scope>
    <source>
        <strain evidence="8">cv. PC099</strain>
    </source>
</reference>
<dbReference type="AlphaFoldDB" id="A0AAD4P101"/>
<dbReference type="PANTHER" id="PTHR31973:SF187">
    <property type="entry name" value="MUTATOR TRANSPOSASE MUDRA PROTEIN"/>
    <property type="match status" value="1"/>
</dbReference>
<keyword evidence="2 4" id="KW-0863">Zinc-finger</keyword>
<evidence type="ECO:0000313" key="7">
    <source>
        <dbReference type="EMBL" id="KAH6822145.1"/>
    </source>
</evidence>
<name>A0AAD4P101_PERFH</name>
<dbReference type="PROSITE" id="PS50966">
    <property type="entry name" value="ZF_SWIM"/>
    <property type="match status" value="1"/>
</dbReference>
<proteinExistence type="predicted"/>
<sequence length="501" mass="57678">MLGISNPSPIPEESIPTEELNENWLIPMIPIDVSDSLVISNLEGVPDDQLCKGSTFWTKDALSIAVGLWNIHHRAEYKVARSDSTRLIIVCKYENRCPFEVRATWRQTFWIVYKFTKEHTCMNNLSRVAPRQVHAKVIAAYFAKKMRSEGQIMKPKDIRAKMLEEFGIRTSYSVALRAKNAAIEMIYGGHEDSFKMLPSYLYMLEQTNPGTPYGLCYYHLLNKFTRYGKGVTSMFYKAVYSYRRTAYDKAMEAIHALSPNGAYTKLMDIGPERWAQSKCPVHRYGFLTSNATEVLNAPLLWARRLLICSLIECIGHVIEQWFDSRRARANARDNALTEEALNKLREEVEKSRVYTIVPTLNSTFKVHDGRQTFIVDLHQKSCKCREFQLDLMPCSHAVAAIMKNGESILDCVSSYYTTDNWHETYEGSIRSLPRQDEWVVPTHIAQQKVMPLIVTRQAGRPSGRRHPSGAEAANHRRRGPRKYNICRDPNHTRNNFPNRDR</sequence>
<keyword evidence="8" id="KW-1185">Reference proteome</keyword>
<dbReference type="GO" id="GO:0008270">
    <property type="term" value="F:zinc ion binding"/>
    <property type="evidence" value="ECO:0007669"/>
    <property type="project" value="UniProtKB-KW"/>
</dbReference>
<evidence type="ECO:0000259" key="6">
    <source>
        <dbReference type="PROSITE" id="PS50966"/>
    </source>
</evidence>
<evidence type="ECO:0000256" key="5">
    <source>
        <dbReference type="SAM" id="MobiDB-lite"/>
    </source>
</evidence>
<feature type="domain" description="SWIM-type" evidence="6">
    <location>
        <begin position="373"/>
        <end position="405"/>
    </location>
</feature>
<dbReference type="Proteomes" id="UP001190926">
    <property type="component" value="Unassembled WGS sequence"/>
</dbReference>
<accession>A0AAD4P101</accession>
<keyword evidence="1" id="KW-0479">Metal-binding</keyword>
<dbReference type="InterPro" id="IPR007527">
    <property type="entry name" value="Znf_SWIM"/>
</dbReference>
<keyword evidence="3" id="KW-0862">Zinc</keyword>
<evidence type="ECO:0000313" key="8">
    <source>
        <dbReference type="Proteomes" id="UP001190926"/>
    </source>
</evidence>
<organism evidence="7 8">
    <name type="scientific">Perilla frutescens var. hirtella</name>
    <name type="common">Perilla citriodora</name>
    <name type="synonym">Perilla setoyensis</name>
    <dbReference type="NCBI Taxonomy" id="608512"/>
    <lineage>
        <taxon>Eukaryota</taxon>
        <taxon>Viridiplantae</taxon>
        <taxon>Streptophyta</taxon>
        <taxon>Embryophyta</taxon>
        <taxon>Tracheophyta</taxon>
        <taxon>Spermatophyta</taxon>
        <taxon>Magnoliopsida</taxon>
        <taxon>eudicotyledons</taxon>
        <taxon>Gunneridae</taxon>
        <taxon>Pentapetalae</taxon>
        <taxon>asterids</taxon>
        <taxon>lamiids</taxon>
        <taxon>Lamiales</taxon>
        <taxon>Lamiaceae</taxon>
        <taxon>Nepetoideae</taxon>
        <taxon>Elsholtzieae</taxon>
        <taxon>Perilla</taxon>
    </lineage>
</organism>
<dbReference type="InterPro" id="IPR006564">
    <property type="entry name" value="Znf_PMZ"/>
</dbReference>
<feature type="compositionally biased region" description="Polar residues" evidence="5">
    <location>
        <begin position="492"/>
        <end position="501"/>
    </location>
</feature>